<evidence type="ECO:0000313" key="1">
    <source>
        <dbReference type="EMBL" id="MDR6290922.1"/>
    </source>
</evidence>
<protein>
    <recommendedName>
        <fullName evidence="3">Glycosyl transferase</fullName>
    </recommendedName>
</protein>
<dbReference type="RefSeq" id="WP_309795749.1">
    <property type="nucleotide sequence ID" value="NZ_JAVDPW010000006.1"/>
</dbReference>
<keyword evidence="2" id="KW-1185">Reference proteome</keyword>
<proteinExistence type="predicted"/>
<sequence length="304" mass="35111">MRKRPSRLLRARMALAVLRENLRKSGNARRLQDHRRRLRGELPAPGGPGVVFAACDDAYYARFATDFLFSAEDTGYAHRIHLHLYDPSARTLAHIGALRRGLRHTQLTYSWEDNRYERYGIDNVIYFAAARFIMIHHLLQECRSPILGVDIDGFIHRPLDGAFDLIGEADVTFHFRFGERRVWRRILAAAVGFNHTPEGLRFCERAARSILASLRLHPDFHTDQTILYHAYRFARRWLPAIRWQHLPLSLVDYDFQDDSFIWTAKGPRKEDASFMRVIGELQSKHAPEYGALPRLGPAESQAAP</sequence>
<gene>
    <name evidence="1" type="ORF">E9232_003448</name>
</gene>
<organism evidence="1 2">
    <name type="scientific">Inquilinus ginsengisoli</name>
    <dbReference type="NCBI Taxonomy" id="363840"/>
    <lineage>
        <taxon>Bacteria</taxon>
        <taxon>Pseudomonadati</taxon>
        <taxon>Pseudomonadota</taxon>
        <taxon>Alphaproteobacteria</taxon>
        <taxon>Rhodospirillales</taxon>
        <taxon>Rhodospirillaceae</taxon>
        <taxon>Inquilinus</taxon>
    </lineage>
</organism>
<dbReference type="Proteomes" id="UP001262410">
    <property type="component" value="Unassembled WGS sequence"/>
</dbReference>
<dbReference type="EMBL" id="JAVDPW010000006">
    <property type="protein sequence ID" value="MDR6290922.1"/>
    <property type="molecule type" value="Genomic_DNA"/>
</dbReference>
<evidence type="ECO:0008006" key="3">
    <source>
        <dbReference type="Google" id="ProtNLM"/>
    </source>
</evidence>
<name>A0ABU1JRH8_9PROT</name>
<comment type="caution">
    <text evidence="1">The sequence shown here is derived from an EMBL/GenBank/DDBJ whole genome shotgun (WGS) entry which is preliminary data.</text>
</comment>
<accession>A0ABU1JRH8</accession>
<evidence type="ECO:0000313" key="2">
    <source>
        <dbReference type="Proteomes" id="UP001262410"/>
    </source>
</evidence>
<reference evidence="1 2" key="1">
    <citation type="submission" date="2023-07" db="EMBL/GenBank/DDBJ databases">
        <title>Sorghum-associated microbial communities from plants grown in Nebraska, USA.</title>
        <authorList>
            <person name="Schachtman D."/>
        </authorList>
    </citation>
    <scope>NUCLEOTIDE SEQUENCE [LARGE SCALE GENOMIC DNA]</scope>
    <source>
        <strain evidence="1 2">584</strain>
    </source>
</reference>